<dbReference type="InterPro" id="IPR012337">
    <property type="entry name" value="RNaseH-like_sf"/>
</dbReference>
<dbReference type="InterPro" id="IPR036397">
    <property type="entry name" value="RNaseH_sf"/>
</dbReference>
<feature type="domain" description="3'-5' exonuclease" evidence="3">
    <location>
        <begin position="31"/>
        <end position="192"/>
    </location>
</feature>
<keyword evidence="1" id="KW-0540">Nuclease</keyword>
<keyword evidence="2" id="KW-0378">Hydrolase</keyword>
<dbReference type="PANTHER" id="PTHR13620">
    <property type="entry name" value="3-5 EXONUCLEASE"/>
    <property type="match status" value="1"/>
</dbReference>
<dbReference type="InterPro" id="IPR002562">
    <property type="entry name" value="3'-5'_exonuclease_dom"/>
</dbReference>
<dbReference type="EMBL" id="JBAMMX010000006">
    <property type="protein sequence ID" value="KAK6937259.1"/>
    <property type="molecule type" value="Genomic_DNA"/>
</dbReference>
<evidence type="ECO:0000256" key="2">
    <source>
        <dbReference type="ARBA" id="ARBA00022801"/>
    </source>
</evidence>
<evidence type="ECO:0000259" key="3">
    <source>
        <dbReference type="Pfam" id="PF01612"/>
    </source>
</evidence>
<proteinExistence type="predicted"/>
<dbReference type="SUPFAM" id="SSF53098">
    <property type="entry name" value="Ribonuclease H-like"/>
    <property type="match status" value="1"/>
</dbReference>
<reference evidence="4 5" key="1">
    <citation type="submission" date="2023-12" db="EMBL/GenBank/DDBJ databases">
        <title>A high-quality genome assembly for Dillenia turbinata (Dilleniales).</title>
        <authorList>
            <person name="Chanderbali A."/>
        </authorList>
    </citation>
    <scope>NUCLEOTIDE SEQUENCE [LARGE SCALE GENOMIC DNA]</scope>
    <source>
        <strain evidence="4">LSX21</strain>
        <tissue evidence="4">Leaf</tissue>
    </source>
</reference>
<evidence type="ECO:0000313" key="5">
    <source>
        <dbReference type="Proteomes" id="UP001370490"/>
    </source>
</evidence>
<dbReference type="InterPro" id="IPR051132">
    <property type="entry name" value="3-5_Exonuclease_domain"/>
</dbReference>
<evidence type="ECO:0000256" key="1">
    <source>
        <dbReference type="ARBA" id="ARBA00022722"/>
    </source>
</evidence>
<dbReference type="GO" id="GO:0006139">
    <property type="term" value="P:nucleobase-containing compound metabolic process"/>
    <property type="evidence" value="ECO:0007669"/>
    <property type="project" value="InterPro"/>
</dbReference>
<organism evidence="4 5">
    <name type="scientific">Dillenia turbinata</name>
    <dbReference type="NCBI Taxonomy" id="194707"/>
    <lineage>
        <taxon>Eukaryota</taxon>
        <taxon>Viridiplantae</taxon>
        <taxon>Streptophyta</taxon>
        <taxon>Embryophyta</taxon>
        <taxon>Tracheophyta</taxon>
        <taxon>Spermatophyta</taxon>
        <taxon>Magnoliopsida</taxon>
        <taxon>eudicotyledons</taxon>
        <taxon>Gunneridae</taxon>
        <taxon>Pentapetalae</taxon>
        <taxon>Dilleniales</taxon>
        <taxon>Dilleniaceae</taxon>
        <taxon>Dillenia</taxon>
    </lineage>
</organism>
<dbReference type="GO" id="GO:0005737">
    <property type="term" value="C:cytoplasm"/>
    <property type="evidence" value="ECO:0007669"/>
    <property type="project" value="TreeGrafter"/>
</dbReference>
<accession>A0AAN8ZE30</accession>
<dbReference type="Pfam" id="PF01612">
    <property type="entry name" value="DNA_pol_A_exo1"/>
    <property type="match status" value="1"/>
</dbReference>
<comment type="caution">
    <text evidence="4">The sequence shown here is derived from an EMBL/GenBank/DDBJ whole genome shotgun (WGS) entry which is preliminary data.</text>
</comment>
<dbReference type="Proteomes" id="UP001370490">
    <property type="component" value="Unassembled WGS sequence"/>
</dbReference>
<dbReference type="Gene3D" id="3.30.420.10">
    <property type="entry name" value="Ribonuclease H-like superfamily/Ribonuclease H"/>
    <property type="match status" value="1"/>
</dbReference>
<dbReference type="GO" id="GO:0005634">
    <property type="term" value="C:nucleus"/>
    <property type="evidence" value="ECO:0007669"/>
    <property type="project" value="TreeGrafter"/>
</dbReference>
<keyword evidence="5" id="KW-1185">Reference proteome</keyword>
<dbReference type="CDD" id="cd06141">
    <property type="entry name" value="WRN_exo"/>
    <property type="match status" value="1"/>
</dbReference>
<dbReference type="AlphaFoldDB" id="A0AAN8ZE30"/>
<evidence type="ECO:0000313" key="4">
    <source>
        <dbReference type="EMBL" id="KAK6937259.1"/>
    </source>
</evidence>
<sequence length="203" mass="23177">MSTRKQVIIVDDDPMKAYVTNQAATVDHCIRTFLSNVYNKNLIGLDTERSMIDPNDPRKRTRIAILQLHDGDDCVIIQLPYLDSMPISLLNFLRSADYTFIGLGIKENVTRLEKEYGLVCKNVIELGELAATVKRDKTLLACGLAELAKKVDKLRFFKPSTVFEDWGEQNLSDRQVKHATLNVYTYFRLGIKLLCGEYNWGIK</sequence>
<protein>
    <submittedName>
        <fullName evidence="4">3'-5' exonuclease domain</fullName>
    </submittedName>
</protein>
<dbReference type="PANTHER" id="PTHR13620:SF121">
    <property type="entry name" value="EMB|CAB82946.1-RELATED"/>
    <property type="match status" value="1"/>
</dbReference>
<dbReference type="GO" id="GO:0003676">
    <property type="term" value="F:nucleic acid binding"/>
    <property type="evidence" value="ECO:0007669"/>
    <property type="project" value="InterPro"/>
</dbReference>
<dbReference type="GO" id="GO:0008408">
    <property type="term" value="F:3'-5' exonuclease activity"/>
    <property type="evidence" value="ECO:0007669"/>
    <property type="project" value="InterPro"/>
</dbReference>
<name>A0AAN8ZE30_9MAGN</name>
<gene>
    <name evidence="4" type="ORF">RJ641_030767</name>
</gene>
<keyword evidence="4" id="KW-0269">Exonuclease</keyword>